<feature type="domain" description="ABC transmembrane type-1" evidence="9">
    <location>
        <begin position="13"/>
        <end position="293"/>
    </location>
</feature>
<dbReference type="PANTHER" id="PTHR43394">
    <property type="entry name" value="ATP-DEPENDENT PERMEASE MDL1, MITOCHONDRIAL"/>
    <property type="match status" value="1"/>
</dbReference>
<reference evidence="11" key="1">
    <citation type="submission" date="2017-02" db="EMBL/GenBank/DDBJ databases">
        <authorList>
            <person name="Varghese N."/>
            <person name="Submissions S."/>
        </authorList>
    </citation>
    <scope>NUCLEOTIDE SEQUENCE [LARGE SCALE GENOMIC DNA]</scope>
    <source>
        <strain evidence="11">ATCC 25662</strain>
    </source>
</reference>
<dbReference type="Pfam" id="PF00664">
    <property type="entry name" value="ABC_membrane"/>
    <property type="match status" value="1"/>
</dbReference>
<protein>
    <submittedName>
        <fullName evidence="10">ABC-type multidrug transport system, ATPase and permease component</fullName>
    </submittedName>
</protein>
<evidence type="ECO:0000256" key="1">
    <source>
        <dbReference type="ARBA" id="ARBA00004651"/>
    </source>
</evidence>
<dbReference type="RefSeq" id="WP_078711385.1">
    <property type="nucleotide sequence ID" value="NZ_FUWY01000002.1"/>
</dbReference>
<dbReference type="InterPro" id="IPR036640">
    <property type="entry name" value="ABC1_TM_sf"/>
</dbReference>
<dbReference type="OrthoDB" id="9795626at2"/>
<keyword evidence="6 7" id="KW-0472">Membrane</keyword>
<keyword evidence="3" id="KW-0547">Nucleotide-binding</keyword>
<keyword evidence="4" id="KW-0067">ATP-binding</keyword>
<dbReference type="AlphaFoldDB" id="A0A1T4LMF4"/>
<dbReference type="InterPro" id="IPR003593">
    <property type="entry name" value="AAA+_ATPase"/>
</dbReference>
<dbReference type="GO" id="GO:0015421">
    <property type="term" value="F:ABC-type oligopeptide transporter activity"/>
    <property type="evidence" value="ECO:0007669"/>
    <property type="project" value="TreeGrafter"/>
</dbReference>
<dbReference type="Gene3D" id="1.20.1560.10">
    <property type="entry name" value="ABC transporter type 1, transmembrane domain"/>
    <property type="match status" value="1"/>
</dbReference>
<comment type="subcellular location">
    <subcellularLocation>
        <location evidence="1">Cell membrane</location>
        <topology evidence="1">Multi-pass membrane protein</topology>
    </subcellularLocation>
</comment>
<evidence type="ECO:0000256" key="4">
    <source>
        <dbReference type="ARBA" id="ARBA00022840"/>
    </source>
</evidence>
<dbReference type="InterPro" id="IPR011527">
    <property type="entry name" value="ABC1_TM_dom"/>
</dbReference>
<feature type="domain" description="ABC transporter" evidence="8">
    <location>
        <begin position="317"/>
        <end position="524"/>
    </location>
</feature>
<dbReference type="GO" id="GO:0005524">
    <property type="term" value="F:ATP binding"/>
    <property type="evidence" value="ECO:0007669"/>
    <property type="project" value="UniProtKB-KW"/>
</dbReference>
<accession>A0A1T4LMF4</accession>
<proteinExistence type="predicted"/>
<evidence type="ECO:0000259" key="8">
    <source>
        <dbReference type="PROSITE" id="PS50893"/>
    </source>
</evidence>
<dbReference type="STRING" id="118967.SAMN02745191_0960"/>
<evidence type="ECO:0000259" key="9">
    <source>
        <dbReference type="PROSITE" id="PS50929"/>
    </source>
</evidence>
<evidence type="ECO:0000256" key="7">
    <source>
        <dbReference type="SAM" id="Phobius"/>
    </source>
</evidence>
<keyword evidence="11" id="KW-1185">Reference proteome</keyword>
<keyword evidence="2 7" id="KW-0812">Transmembrane</keyword>
<organism evidence="10 11">
    <name type="scientific">Anaerorhabdus furcosa</name>
    <dbReference type="NCBI Taxonomy" id="118967"/>
    <lineage>
        <taxon>Bacteria</taxon>
        <taxon>Bacillati</taxon>
        <taxon>Bacillota</taxon>
        <taxon>Erysipelotrichia</taxon>
        <taxon>Erysipelotrichales</taxon>
        <taxon>Erysipelotrichaceae</taxon>
        <taxon>Anaerorhabdus</taxon>
    </lineage>
</organism>
<dbReference type="InterPro" id="IPR027417">
    <property type="entry name" value="P-loop_NTPase"/>
</dbReference>
<dbReference type="SUPFAM" id="SSF90123">
    <property type="entry name" value="ABC transporter transmembrane region"/>
    <property type="match status" value="1"/>
</dbReference>
<feature type="transmembrane region" description="Helical" evidence="7">
    <location>
        <begin position="133"/>
        <end position="157"/>
    </location>
</feature>
<dbReference type="GO" id="GO:0005886">
    <property type="term" value="C:plasma membrane"/>
    <property type="evidence" value="ECO:0007669"/>
    <property type="project" value="UniProtKB-SubCell"/>
</dbReference>
<dbReference type="GO" id="GO:0016887">
    <property type="term" value="F:ATP hydrolysis activity"/>
    <property type="evidence" value="ECO:0007669"/>
    <property type="project" value="InterPro"/>
</dbReference>
<sequence length="524" mass="60241">MAKYLKEIRVYIAFSLLFYILETLVASAMLLMPGYLIDNYKKGFNIIAGLITTYVVLYLVNLLVCYISNRLADYRRIKFEKNLKSDFFNAVLNKDYDNFSKYDVGEYISMQANDISELCQNYLSPYISIYRSLIMIIVFGIALIVFVDFRIAFVILASSLIAGLSPKITSKNLSSRNHHYLASVGVYTEAISKFFDTKLMLDKRSMKAISEVHEKNLDNVLDKNMHFRKLNSLSFVINGGAVDLVMVISFITVTLLLVNNDITIGMATTTFLYSTKFIEPLYELNLNIGRVKSVEKIREKLMLIINEKNSSFEHEKISSADTITIKNAKKRVHNFTISYPDFTFAKGNSYLIAGDNGTGKSVLTKIMMNFITLDKGCIEYDKKNIEKLEVSNLVSYSPQTSVILSGDYYDNVSLYGSYSLDNLEQYEKMFPIEVIEKIKNQENLKNLSGGEKQIISLLRVFCSEKKWLLLDEPFSAMNERIVRYFLERFAINEKTFIIVAHNYSEYVNYFDHVYKIDSKAEKLI</sequence>
<evidence type="ECO:0000313" key="10">
    <source>
        <dbReference type="EMBL" id="SJZ55708.1"/>
    </source>
</evidence>
<keyword evidence="5 7" id="KW-1133">Transmembrane helix</keyword>
<dbReference type="PROSITE" id="PS50893">
    <property type="entry name" value="ABC_TRANSPORTER_2"/>
    <property type="match status" value="1"/>
</dbReference>
<evidence type="ECO:0000256" key="2">
    <source>
        <dbReference type="ARBA" id="ARBA00022692"/>
    </source>
</evidence>
<dbReference type="Proteomes" id="UP000243297">
    <property type="component" value="Unassembled WGS sequence"/>
</dbReference>
<evidence type="ECO:0000313" key="11">
    <source>
        <dbReference type="Proteomes" id="UP000243297"/>
    </source>
</evidence>
<feature type="transmembrane region" description="Helical" evidence="7">
    <location>
        <begin position="12"/>
        <end position="37"/>
    </location>
</feature>
<dbReference type="InterPro" id="IPR003439">
    <property type="entry name" value="ABC_transporter-like_ATP-bd"/>
</dbReference>
<gene>
    <name evidence="10" type="ORF">SAMN02745191_0960</name>
</gene>
<name>A0A1T4LMF4_9FIRM</name>
<dbReference type="SUPFAM" id="SSF52540">
    <property type="entry name" value="P-loop containing nucleoside triphosphate hydrolases"/>
    <property type="match status" value="1"/>
</dbReference>
<dbReference type="SMART" id="SM00382">
    <property type="entry name" value="AAA"/>
    <property type="match status" value="1"/>
</dbReference>
<feature type="transmembrane region" description="Helical" evidence="7">
    <location>
        <begin position="233"/>
        <end position="258"/>
    </location>
</feature>
<dbReference type="InterPro" id="IPR039421">
    <property type="entry name" value="Type_1_exporter"/>
</dbReference>
<dbReference type="EMBL" id="FUWY01000002">
    <property type="protein sequence ID" value="SJZ55708.1"/>
    <property type="molecule type" value="Genomic_DNA"/>
</dbReference>
<dbReference type="Pfam" id="PF00005">
    <property type="entry name" value="ABC_tran"/>
    <property type="match status" value="1"/>
</dbReference>
<dbReference type="Gene3D" id="3.40.50.300">
    <property type="entry name" value="P-loop containing nucleotide triphosphate hydrolases"/>
    <property type="match status" value="1"/>
</dbReference>
<feature type="transmembrane region" description="Helical" evidence="7">
    <location>
        <begin position="43"/>
        <end position="67"/>
    </location>
</feature>
<dbReference type="PROSITE" id="PS50929">
    <property type="entry name" value="ABC_TM1F"/>
    <property type="match status" value="1"/>
</dbReference>
<dbReference type="PANTHER" id="PTHR43394:SF1">
    <property type="entry name" value="ATP-BINDING CASSETTE SUB-FAMILY B MEMBER 10, MITOCHONDRIAL"/>
    <property type="match status" value="1"/>
</dbReference>
<evidence type="ECO:0000256" key="6">
    <source>
        <dbReference type="ARBA" id="ARBA00023136"/>
    </source>
</evidence>
<evidence type="ECO:0000256" key="5">
    <source>
        <dbReference type="ARBA" id="ARBA00022989"/>
    </source>
</evidence>
<evidence type="ECO:0000256" key="3">
    <source>
        <dbReference type="ARBA" id="ARBA00022741"/>
    </source>
</evidence>